<dbReference type="AlphaFoldDB" id="A0A813QAP8"/>
<accession>A0A813QAP8</accession>
<gene>
    <name evidence="2" type="ORF">JBS370_LOCUS11185</name>
    <name evidence="1" type="ORF">ZHD862_LOCUS504</name>
</gene>
<name>A0A813QAP8_9BILA</name>
<dbReference type="Proteomes" id="UP000663864">
    <property type="component" value="Unassembled WGS sequence"/>
</dbReference>
<dbReference type="EMBL" id="CAJOBD010000849">
    <property type="protein sequence ID" value="CAF3727324.1"/>
    <property type="molecule type" value="Genomic_DNA"/>
</dbReference>
<dbReference type="EMBL" id="CAJNOT010000008">
    <property type="protein sequence ID" value="CAF0764374.1"/>
    <property type="molecule type" value="Genomic_DNA"/>
</dbReference>
<dbReference type="Proteomes" id="UP000663836">
    <property type="component" value="Unassembled WGS sequence"/>
</dbReference>
<proteinExistence type="predicted"/>
<protein>
    <submittedName>
        <fullName evidence="1">Uncharacterized protein</fullName>
    </submittedName>
</protein>
<sequence>MTVMNTSLLILLDLQDEHKNFETIFDSHIFCRFTNKIQCLEHVSSRLTNIRLLHFFIPKSEHIIIDARLLFFNTIYYIYCIDQTGINEMKQQYNYPMFVKIFHIKSLSTYLHQAAIAHLIEQAERRKHEPDEHDIALQAAAEFSDILANELYEYMIEKIG</sequence>
<evidence type="ECO:0000313" key="1">
    <source>
        <dbReference type="EMBL" id="CAF0764374.1"/>
    </source>
</evidence>
<reference evidence="1" key="1">
    <citation type="submission" date="2021-02" db="EMBL/GenBank/DDBJ databases">
        <authorList>
            <person name="Nowell W R."/>
        </authorList>
    </citation>
    <scope>NUCLEOTIDE SEQUENCE</scope>
</reference>
<organism evidence="1 3">
    <name type="scientific">Rotaria sordida</name>
    <dbReference type="NCBI Taxonomy" id="392033"/>
    <lineage>
        <taxon>Eukaryota</taxon>
        <taxon>Metazoa</taxon>
        <taxon>Spiralia</taxon>
        <taxon>Gnathifera</taxon>
        <taxon>Rotifera</taxon>
        <taxon>Eurotatoria</taxon>
        <taxon>Bdelloidea</taxon>
        <taxon>Philodinida</taxon>
        <taxon>Philodinidae</taxon>
        <taxon>Rotaria</taxon>
    </lineage>
</organism>
<comment type="caution">
    <text evidence="1">The sequence shown here is derived from an EMBL/GenBank/DDBJ whole genome shotgun (WGS) entry which is preliminary data.</text>
</comment>
<evidence type="ECO:0000313" key="3">
    <source>
        <dbReference type="Proteomes" id="UP000663864"/>
    </source>
</evidence>
<evidence type="ECO:0000313" key="2">
    <source>
        <dbReference type="EMBL" id="CAF3727324.1"/>
    </source>
</evidence>